<dbReference type="InterPro" id="IPR023214">
    <property type="entry name" value="HAD_sf"/>
</dbReference>
<proteinExistence type="predicted"/>
<name>A0ABV4QE21_9ACTN</name>
<protein>
    <submittedName>
        <fullName evidence="1">Haloacid dehalogenase-like hydrolase</fullName>
    </submittedName>
</protein>
<dbReference type="SUPFAM" id="SSF56784">
    <property type="entry name" value="HAD-like"/>
    <property type="match status" value="1"/>
</dbReference>
<comment type="caution">
    <text evidence="1">The sequence shown here is derived from an EMBL/GenBank/DDBJ whole genome shotgun (WGS) entry which is preliminary data.</text>
</comment>
<dbReference type="InterPro" id="IPR036412">
    <property type="entry name" value="HAD-like_sf"/>
</dbReference>
<dbReference type="Gene3D" id="1.10.150.240">
    <property type="entry name" value="Putative phosphatase, domain 2"/>
    <property type="match status" value="1"/>
</dbReference>
<dbReference type="EMBL" id="JAXCEI010000008">
    <property type="protein sequence ID" value="MFA1541358.1"/>
    <property type="molecule type" value="Genomic_DNA"/>
</dbReference>
<evidence type="ECO:0000313" key="1">
    <source>
        <dbReference type="EMBL" id="MFA1541358.1"/>
    </source>
</evidence>
<dbReference type="InterPro" id="IPR023198">
    <property type="entry name" value="PGP-like_dom2"/>
</dbReference>
<dbReference type="CDD" id="cd01427">
    <property type="entry name" value="HAD_like"/>
    <property type="match status" value="1"/>
</dbReference>
<organism evidence="1 2">
    <name type="scientific">Actinomadura monticuli</name>
    <dbReference type="NCBI Taxonomy" id="3097367"/>
    <lineage>
        <taxon>Bacteria</taxon>
        <taxon>Bacillati</taxon>
        <taxon>Actinomycetota</taxon>
        <taxon>Actinomycetes</taxon>
        <taxon>Streptosporangiales</taxon>
        <taxon>Thermomonosporaceae</taxon>
        <taxon>Actinomadura</taxon>
    </lineage>
</organism>
<gene>
    <name evidence="1" type="ORF">SM611_20730</name>
</gene>
<keyword evidence="2" id="KW-1185">Reference proteome</keyword>
<dbReference type="Proteomes" id="UP001569963">
    <property type="component" value="Unassembled WGS sequence"/>
</dbReference>
<dbReference type="RefSeq" id="WP_371951502.1">
    <property type="nucleotide sequence ID" value="NZ_JAXCEI010000008.1"/>
</dbReference>
<reference evidence="1 2" key="1">
    <citation type="submission" date="2023-11" db="EMBL/GenBank/DDBJ databases">
        <title>Actinomadura monticuli sp. nov., isolated from volcanic ash.</title>
        <authorList>
            <person name="Lee S.D."/>
            <person name="Yang H."/>
            <person name="Kim I.S."/>
        </authorList>
    </citation>
    <scope>NUCLEOTIDE SEQUENCE [LARGE SCALE GENOMIC DNA]</scope>
    <source>
        <strain evidence="1 2">DLS-62</strain>
    </source>
</reference>
<evidence type="ECO:0000313" key="2">
    <source>
        <dbReference type="Proteomes" id="UP001569963"/>
    </source>
</evidence>
<accession>A0ABV4QE21</accession>
<dbReference type="Pfam" id="PF00702">
    <property type="entry name" value="Hydrolase"/>
    <property type="match status" value="1"/>
</dbReference>
<sequence length="217" mass="24870">MGKLFVWDLHGTLERGNHRAVIDISNEVLRRFGHHRRFTHADSIDLYGKKWYEYFTWLLGDDAYAHAMELQEACFEMSESNPNMQCEGIEPTPHAPEVLAAVGGRHEQILISNTRPATLAIFLKVLRLEEFFPEGTAFAVDQHSRDAERTKAHVLRDHLAGGPRYDEIVIIGDSPSDMRLAEVGGGSRYLFTHPEFRFRDCEADHRIRDLRELLTAV</sequence>
<dbReference type="Gene3D" id="3.40.50.1000">
    <property type="entry name" value="HAD superfamily/HAD-like"/>
    <property type="match status" value="1"/>
</dbReference>